<dbReference type="PANTHER" id="PTHR44259:SF92">
    <property type="entry name" value="PROTEIN, PUTATIVE (DUF295)-RELATED"/>
    <property type="match status" value="1"/>
</dbReference>
<dbReference type="OrthoDB" id="1519185at2759"/>
<evidence type="ECO:0000259" key="1">
    <source>
        <dbReference type="Pfam" id="PF03478"/>
    </source>
</evidence>
<evidence type="ECO:0000313" key="2">
    <source>
        <dbReference type="EMBL" id="CAA7043437.1"/>
    </source>
</evidence>
<sequence>MSLLFNLVAKLFVEEGEKARFLSYPRKNPYLLADVSIDEDESSNDEENVFASYWVFNPRSEKIINITGKKFPRVLYDDGCMLLGTSRGWEVFMRMHDSTIHLSQVCHPWSSSDASLKTIALPPFNDHFAHHSYKYINVSLSSPFPHQDEDYIVSVTFLGSKLSYCMPNRDSEWTNINIPFSCEKPRVVYSRKDQMLYLLPTGCAYLAALDVKKNKKNPNFLRLHFESFPSIPQHEWEILASCLRSDYMVESSSGERFIVQWYVEPASIVGDITRLDISTKRFMVFMIKEVGRYEGSRVTATYTEYIGDLCIFVGQNETFCLEASKFPGLRPNSIYYAGYGFGIYDISRKSSREYDISGFPTNRIRTLFLSPSLY</sequence>
<evidence type="ECO:0000313" key="3">
    <source>
        <dbReference type="Proteomes" id="UP000467841"/>
    </source>
</evidence>
<protein>
    <recommendedName>
        <fullName evidence="1">KIB1-4 beta-propeller domain-containing protein</fullName>
    </recommendedName>
</protein>
<dbReference type="Pfam" id="PF03478">
    <property type="entry name" value="Beta-prop_KIB1-4"/>
    <property type="match status" value="1"/>
</dbReference>
<dbReference type="InterPro" id="IPR005174">
    <property type="entry name" value="KIB1-4_b-propeller"/>
</dbReference>
<dbReference type="Proteomes" id="UP000467841">
    <property type="component" value="Unassembled WGS sequence"/>
</dbReference>
<reference evidence="2" key="1">
    <citation type="submission" date="2020-01" db="EMBL/GenBank/DDBJ databases">
        <authorList>
            <person name="Mishra B."/>
        </authorList>
    </citation>
    <scope>NUCLEOTIDE SEQUENCE [LARGE SCALE GENOMIC DNA]</scope>
</reference>
<name>A0A6D2JUA5_9BRAS</name>
<proteinExistence type="predicted"/>
<comment type="caution">
    <text evidence="2">The sequence shown here is derived from an EMBL/GenBank/DDBJ whole genome shotgun (WGS) entry which is preliminary data.</text>
</comment>
<organism evidence="2 3">
    <name type="scientific">Microthlaspi erraticum</name>
    <dbReference type="NCBI Taxonomy" id="1685480"/>
    <lineage>
        <taxon>Eukaryota</taxon>
        <taxon>Viridiplantae</taxon>
        <taxon>Streptophyta</taxon>
        <taxon>Embryophyta</taxon>
        <taxon>Tracheophyta</taxon>
        <taxon>Spermatophyta</taxon>
        <taxon>Magnoliopsida</taxon>
        <taxon>eudicotyledons</taxon>
        <taxon>Gunneridae</taxon>
        <taxon>Pentapetalae</taxon>
        <taxon>rosids</taxon>
        <taxon>malvids</taxon>
        <taxon>Brassicales</taxon>
        <taxon>Brassicaceae</taxon>
        <taxon>Coluteocarpeae</taxon>
        <taxon>Microthlaspi</taxon>
    </lineage>
</organism>
<keyword evidence="3" id="KW-1185">Reference proteome</keyword>
<gene>
    <name evidence="2" type="ORF">MERR_LOCUS30672</name>
</gene>
<feature type="domain" description="KIB1-4 beta-propeller" evidence="1">
    <location>
        <begin position="73"/>
        <end position="345"/>
    </location>
</feature>
<dbReference type="AlphaFoldDB" id="A0A6D2JUA5"/>
<dbReference type="InterPro" id="IPR050942">
    <property type="entry name" value="F-box_BR-signaling"/>
</dbReference>
<accession>A0A6D2JUA5</accession>
<dbReference type="PANTHER" id="PTHR44259">
    <property type="entry name" value="OS07G0183000 PROTEIN-RELATED"/>
    <property type="match status" value="1"/>
</dbReference>
<dbReference type="EMBL" id="CACVBM020001278">
    <property type="protein sequence ID" value="CAA7043437.1"/>
    <property type="molecule type" value="Genomic_DNA"/>
</dbReference>